<dbReference type="Proteomes" id="UP001152622">
    <property type="component" value="Chromosome 7"/>
</dbReference>
<evidence type="ECO:0000256" key="1">
    <source>
        <dbReference type="SAM" id="MobiDB-lite"/>
    </source>
</evidence>
<feature type="region of interest" description="Disordered" evidence="1">
    <location>
        <begin position="152"/>
        <end position="172"/>
    </location>
</feature>
<evidence type="ECO:0000313" key="3">
    <source>
        <dbReference type="Proteomes" id="UP001152622"/>
    </source>
</evidence>
<reference evidence="2" key="1">
    <citation type="journal article" date="2023" name="Science">
        <title>Genome structures resolve the early diversification of teleost fishes.</title>
        <authorList>
            <person name="Parey E."/>
            <person name="Louis A."/>
            <person name="Montfort J."/>
            <person name="Bouchez O."/>
            <person name="Roques C."/>
            <person name="Iampietro C."/>
            <person name="Lluch J."/>
            <person name="Castinel A."/>
            <person name="Donnadieu C."/>
            <person name="Desvignes T."/>
            <person name="Floi Bucao C."/>
            <person name="Jouanno E."/>
            <person name="Wen M."/>
            <person name="Mejri S."/>
            <person name="Dirks R."/>
            <person name="Jansen H."/>
            <person name="Henkel C."/>
            <person name="Chen W.J."/>
            <person name="Zahm M."/>
            <person name="Cabau C."/>
            <person name="Klopp C."/>
            <person name="Thompson A.W."/>
            <person name="Robinson-Rechavi M."/>
            <person name="Braasch I."/>
            <person name="Lecointre G."/>
            <person name="Bobe J."/>
            <person name="Postlethwait J.H."/>
            <person name="Berthelot C."/>
            <person name="Roest Crollius H."/>
            <person name="Guiguen Y."/>
        </authorList>
    </citation>
    <scope>NUCLEOTIDE SEQUENCE</scope>
    <source>
        <strain evidence="2">WJC10195</strain>
    </source>
</reference>
<accession>A0A9Q1IT34</accession>
<evidence type="ECO:0000313" key="2">
    <source>
        <dbReference type="EMBL" id="KAJ8353730.1"/>
    </source>
</evidence>
<gene>
    <name evidence="2" type="ORF">SKAU_G00212970</name>
</gene>
<keyword evidence="3" id="KW-1185">Reference proteome</keyword>
<sequence length="277" mass="30511">MCLTRCSENTCKRIPFKAVGLTGPGLDQQLIQSSQQHSGPETNGQPAFSFLAVCSTSCQYVSSQLLLGGRPSGVFELFAVSKGLFEYRQKQQYNTDCTYGEAVPREEAVPDIESCSGSKPVKVPQSQATVVTDVFRYRAEAETDGCNPNALFCSPGGTPPSDASEPSVRRVERPRPATWLVRADPAPAFLTADDTCAFMGRTLQPFVILRQRGRMLYGRQTSALPQKHQHGNSTKAAKLKPYDRRDLEWGSHDSVLARNPLQSMHVYLFVCPHEHSA</sequence>
<name>A0A9Q1IT34_SYNKA</name>
<comment type="caution">
    <text evidence="2">The sequence shown here is derived from an EMBL/GenBank/DDBJ whole genome shotgun (WGS) entry which is preliminary data.</text>
</comment>
<protein>
    <submittedName>
        <fullName evidence="2">Uncharacterized protein</fullName>
    </submittedName>
</protein>
<proteinExistence type="predicted"/>
<organism evidence="2 3">
    <name type="scientific">Synaphobranchus kaupii</name>
    <name type="common">Kaup's arrowtooth eel</name>
    <dbReference type="NCBI Taxonomy" id="118154"/>
    <lineage>
        <taxon>Eukaryota</taxon>
        <taxon>Metazoa</taxon>
        <taxon>Chordata</taxon>
        <taxon>Craniata</taxon>
        <taxon>Vertebrata</taxon>
        <taxon>Euteleostomi</taxon>
        <taxon>Actinopterygii</taxon>
        <taxon>Neopterygii</taxon>
        <taxon>Teleostei</taxon>
        <taxon>Anguilliformes</taxon>
        <taxon>Synaphobranchidae</taxon>
        <taxon>Synaphobranchus</taxon>
    </lineage>
</organism>
<dbReference type="AlphaFoldDB" id="A0A9Q1IT34"/>
<dbReference type="EMBL" id="JAINUF010000007">
    <property type="protein sequence ID" value="KAJ8353730.1"/>
    <property type="molecule type" value="Genomic_DNA"/>
</dbReference>